<dbReference type="InterPro" id="IPR055357">
    <property type="entry name" value="LRR_At1g61320_AtMIF1"/>
</dbReference>
<dbReference type="InterPro" id="IPR044730">
    <property type="entry name" value="RNase_H-like_dom_plant"/>
</dbReference>
<dbReference type="InterPro" id="IPR036047">
    <property type="entry name" value="F-box-like_dom_sf"/>
</dbReference>
<evidence type="ECO:0000259" key="4">
    <source>
        <dbReference type="Pfam" id="PF23622"/>
    </source>
</evidence>
<organism evidence="5 6">
    <name type="scientific">Lolium multiflorum</name>
    <name type="common">Italian ryegrass</name>
    <name type="synonym">Lolium perenne subsp. multiflorum</name>
    <dbReference type="NCBI Taxonomy" id="4521"/>
    <lineage>
        <taxon>Eukaryota</taxon>
        <taxon>Viridiplantae</taxon>
        <taxon>Streptophyta</taxon>
        <taxon>Embryophyta</taxon>
        <taxon>Tracheophyta</taxon>
        <taxon>Spermatophyta</taxon>
        <taxon>Magnoliopsida</taxon>
        <taxon>Liliopsida</taxon>
        <taxon>Poales</taxon>
        <taxon>Poaceae</taxon>
        <taxon>BOP clade</taxon>
        <taxon>Pooideae</taxon>
        <taxon>Poodae</taxon>
        <taxon>Poeae</taxon>
        <taxon>Poeae Chloroplast Group 2 (Poeae type)</taxon>
        <taxon>Loliodinae</taxon>
        <taxon>Loliinae</taxon>
        <taxon>Lolium</taxon>
    </lineage>
</organism>
<proteinExistence type="predicted"/>
<dbReference type="InterPro" id="IPR012337">
    <property type="entry name" value="RNaseH-like_sf"/>
</dbReference>
<evidence type="ECO:0000259" key="2">
    <source>
        <dbReference type="Pfam" id="PF13456"/>
    </source>
</evidence>
<dbReference type="CDD" id="cd06222">
    <property type="entry name" value="RNase_H_like"/>
    <property type="match status" value="1"/>
</dbReference>
<sequence length="803" mass="89131">MAAASHPDGGTKTRQEDAGAEDRLSALPEALRLQVLCLLPLKSAIRTGVLSTQWEALWTRRWPPPSSLDVRFAAYESSQPITEALERRGLRRLDRFALSFGIGELDGADFSRCLDYAAACAVEDLRVHYVDPTFPNLDFEFRLQPDDPHLTRLSLRGITICNPLRTCAFPALEVIQLRRVYVSNMTVQRLVAGCPLLRSLDLRYCVGLNFVSIVGAGAHLTSLTVAECPMLTSISAYGASSLRSLRYSGAYIAAYSIPVTSELADLCICFRRPAREWTRVCYAPGPCSDDLRRNWLELLTNLSNLTVLTLCSSALQTVSASARARSVAGNAAPCKLQNLKELQLLMFAMSNENLDDIYVFLMNCCGPRLERLFVQLPARGYQCAPKKELSGIRIRGRDLVNETFFPHDAMHILNIKLPTTPMKDMPAWNFEKNGNFTVRSAYRLAYNLAHSGSISQGISLTGDADRPLWKCVWSAPVPNKVRIFGWRVASDNLPTQDNKCKRTLEHSNICTICGTEAENSFHATVGCTKAKAIRKEMRKVWNLPIEEEFRFTGRDWLLVLLSKLSKVEQGHVLLLLWRAWFLRNDIIHDKGTAMIKQSVEFLKSYALETSSSLGKDKGKNVALSSGSHTNRCKQNFEKTWVKPRRGCTKVNVDASYIQDGNQASVGVVARDEKGEVCFSAARLLLDCSSAVEAELEAIKDGLSLSATWVQGEVICETDCLAAVSAVNKPGKDRSQLCYIVNDIKELLYSDGRTSVVHVTRSCNRLAHSIAAIARSCNSVGFWLGAVPDIVEPLMIEECKLVTD</sequence>
<feature type="domain" description="RNase H type-1" evidence="2">
    <location>
        <begin position="651"/>
        <end position="771"/>
    </location>
</feature>
<dbReference type="InterPro" id="IPR036397">
    <property type="entry name" value="RNaseH_sf"/>
</dbReference>
<dbReference type="InterPro" id="IPR053772">
    <property type="entry name" value="At1g61320/At1g61330-like"/>
</dbReference>
<comment type="caution">
    <text evidence="5">The sequence shown here is derived from an EMBL/GenBank/DDBJ whole genome shotgun (WGS) entry which is preliminary data.</text>
</comment>
<keyword evidence="6" id="KW-1185">Reference proteome</keyword>
<feature type="domain" description="At1g61320/AtMIF1 LRR" evidence="4">
    <location>
        <begin position="149"/>
        <end position="267"/>
    </location>
</feature>
<name>A0AAD8VPG1_LOLMU</name>
<dbReference type="Pfam" id="PF13966">
    <property type="entry name" value="zf-RVT"/>
    <property type="match status" value="1"/>
</dbReference>
<evidence type="ECO:0000256" key="1">
    <source>
        <dbReference type="SAM" id="MobiDB-lite"/>
    </source>
</evidence>
<dbReference type="EMBL" id="JAUUTY010000007">
    <property type="protein sequence ID" value="KAK1612215.1"/>
    <property type="molecule type" value="Genomic_DNA"/>
</dbReference>
<dbReference type="Gene3D" id="3.80.10.10">
    <property type="entry name" value="Ribonuclease Inhibitor"/>
    <property type="match status" value="1"/>
</dbReference>
<dbReference type="Pfam" id="PF13456">
    <property type="entry name" value="RVT_3"/>
    <property type="match status" value="1"/>
</dbReference>
<dbReference type="InterPro" id="IPR002156">
    <property type="entry name" value="RNaseH_domain"/>
</dbReference>
<dbReference type="Pfam" id="PF23622">
    <property type="entry name" value="LRR_At1g61320_AtMIF1"/>
    <property type="match status" value="1"/>
</dbReference>
<feature type="domain" description="Reverse transcriptase zinc-binding" evidence="3">
    <location>
        <begin position="456"/>
        <end position="532"/>
    </location>
</feature>
<dbReference type="PANTHER" id="PTHR34145">
    <property type="entry name" value="OS02G0105600 PROTEIN"/>
    <property type="match status" value="1"/>
</dbReference>
<dbReference type="InterPro" id="IPR026960">
    <property type="entry name" value="RVT-Znf"/>
</dbReference>
<protein>
    <submittedName>
        <fullName evidence="5">Uncharacterized protein</fullName>
    </submittedName>
</protein>
<evidence type="ECO:0000259" key="3">
    <source>
        <dbReference type="Pfam" id="PF13966"/>
    </source>
</evidence>
<evidence type="ECO:0000313" key="5">
    <source>
        <dbReference type="EMBL" id="KAK1612215.1"/>
    </source>
</evidence>
<dbReference type="SUPFAM" id="SSF52047">
    <property type="entry name" value="RNI-like"/>
    <property type="match status" value="1"/>
</dbReference>
<dbReference type="PANTHER" id="PTHR34145:SF65">
    <property type="entry name" value="FBD DOMAIN-CONTAINING PROTEIN"/>
    <property type="match status" value="1"/>
</dbReference>
<dbReference type="SUPFAM" id="SSF81383">
    <property type="entry name" value="F-box domain"/>
    <property type="match status" value="1"/>
</dbReference>
<dbReference type="GO" id="GO:0004523">
    <property type="term" value="F:RNA-DNA hybrid ribonuclease activity"/>
    <property type="evidence" value="ECO:0007669"/>
    <property type="project" value="InterPro"/>
</dbReference>
<reference evidence="5" key="1">
    <citation type="submission" date="2023-07" db="EMBL/GenBank/DDBJ databases">
        <title>A chromosome-level genome assembly of Lolium multiflorum.</title>
        <authorList>
            <person name="Chen Y."/>
            <person name="Copetti D."/>
            <person name="Kolliker R."/>
            <person name="Studer B."/>
        </authorList>
    </citation>
    <scope>NUCLEOTIDE SEQUENCE</scope>
    <source>
        <strain evidence="5">02402/16</strain>
        <tissue evidence="5">Leaf</tissue>
    </source>
</reference>
<dbReference type="InterPro" id="IPR032675">
    <property type="entry name" value="LRR_dom_sf"/>
</dbReference>
<dbReference type="SUPFAM" id="SSF53098">
    <property type="entry name" value="Ribonuclease H-like"/>
    <property type="match status" value="1"/>
</dbReference>
<feature type="region of interest" description="Disordered" evidence="1">
    <location>
        <begin position="1"/>
        <end position="21"/>
    </location>
</feature>
<dbReference type="Proteomes" id="UP001231189">
    <property type="component" value="Unassembled WGS sequence"/>
</dbReference>
<gene>
    <name evidence="5" type="ORF">QYE76_035888</name>
</gene>
<dbReference type="Gene3D" id="3.30.420.10">
    <property type="entry name" value="Ribonuclease H-like superfamily/Ribonuclease H"/>
    <property type="match status" value="1"/>
</dbReference>
<evidence type="ECO:0000313" key="6">
    <source>
        <dbReference type="Proteomes" id="UP001231189"/>
    </source>
</evidence>
<accession>A0AAD8VPG1</accession>
<dbReference type="GO" id="GO:0003676">
    <property type="term" value="F:nucleic acid binding"/>
    <property type="evidence" value="ECO:0007669"/>
    <property type="project" value="InterPro"/>
</dbReference>
<feature type="compositionally biased region" description="Basic and acidic residues" evidence="1">
    <location>
        <begin position="9"/>
        <end position="21"/>
    </location>
</feature>
<dbReference type="AlphaFoldDB" id="A0AAD8VPG1"/>